<evidence type="ECO:0000256" key="1">
    <source>
        <dbReference type="SAM" id="SignalP"/>
    </source>
</evidence>
<feature type="signal peptide" evidence="1">
    <location>
        <begin position="1"/>
        <end position="23"/>
    </location>
</feature>
<sequence length="140" mass="14642">MKKIAAIILTLSMLCSITGSANAGTNTTYSSTANAAGKGTVTLPSATSRTASATTFAYPTNSYGVINGVFVEVTLNYAYGNTLESISEYAGNDSNETSATVTAPYMYIVAKSASGYHVYGAYNLLTYQGESAQWTSYTTP</sequence>
<evidence type="ECO:0000313" key="3">
    <source>
        <dbReference type="Proteomes" id="UP000236497"/>
    </source>
</evidence>
<dbReference type="RefSeq" id="WP_103201525.1">
    <property type="nucleotide sequence ID" value="NZ_CVTD020000006.1"/>
</dbReference>
<feature type="chain" id="PRO_5005223902" evidence="1">
    <location>
        <begin position="24"/>
        <end position="140"/>
    </location>
</feature>
<name>A0A0H5SEQ3_HERHM</name>
<gene>
    <name evidence="2" type="ORF">HHT355_0122</name>
</gene>
<evidence type="ECO:0000313" key="2">
    <source>
        <dbReference type="EMBL" id="CRZ33336.1"/>
    </source>
</evidence>
<dbReference type="AlphaFoldDB" id="A0A0H5SEQ3"/>
<keyword evidence="1" id="KW-0732">Signal</keyword>
<keyword evidence="3" id="KW-1185">Reference proteome</keyword>
<proteinExistence type="predicted"/>
<accession>A0A0H5SEQ3</accession>
<organism evidence="2 3">
    <name type="scientific">Herbinix hemicellulosilytica</name>
    <dbReference type="NCBI Taxonomy" id="1564487"/>
    <lineage>
        <taxon>Bacteria</taxon>
        <taxon>Bacillati</taxon>
        <taxon>Bacillota</taxon>
        <taxon>Clostridia</taxon>
        <taxon>Lachnospirales</taxon>
        <taxon>Lachnospiraceae</taxon>
        <taxon>Herbinix</taxon>
    </lineage>
</organism>
<dbReference type="Proteomes" id="UP000236497">
    <property type="component" value="Unassembled WGS sequence"/>
</dbReference>
<reference evidence="2 3" key="1">
    <citation type="submission" date="2015-06" db="EMBL/GenBank/DDBJ databases">
        <authorList>
            <person name="Wibberg Daniel"/>
        </authorList>
    </citation>
    <scope>NUCLEOTIDE SEQUENCE [LARGE SCALE GENOMIC DNA]</scope>
    <source>
        <strain evidence="2 3">T3/55T</strain>
    </source>
</reference>
<dbReference type="EMBL" id="CVTD020000006">
    <property type="protein sequence ID" value="CRZ33336.1"/>
    <property type="molecule type" value="Genomic_DNA"/>
</dbReference>
<protein>
    <submittedName>
        <fullName evidence="2">Putative secreted protein</fullName>
    </submittedName>
</protein>